<dbReference type="Proteomes" id="UP001153712">
    <property type="component" value="Chromosome 9"/>
</dbReference>
<dbReference type="PANTHER" id="PTHR11351">
    <property type="entry name" value="ACYL-COA DESATURASE"/>
    <property type="match status" value="1"/>
</dbReference>
<dbReference type="GO" id="GO:0006636">
    <property type="term" value="P:unsaturated fatty acid biosynthetic process"/>
    <property type="evidence" value="ECO:0007669"/>
    <property type="project" value="TreeGrafter"/>
</dbReference>
<reference evidence="16" key="1">
    <citation type="submission" date="2022-01" db="EMBL/GenBank/DDBJ databases">
        <authorList>
            <person name="King R."/>
        </authorList>
    </citation>
    <scope>NUCLEOTIDE SEQUENCE</scope>
</reference>
<accession>A0A9N9XTA0</accession>
<dbReference type="OrthoDB" id="10260134at2759"/>
<evidence type="ECO:0000256" key="5">
    <source>
        <dbReference type="ARBA" id="ARBA00022832"/>
    </source>
</evidence>
<evidence type="ECO:0000256" key="2">
    <source>
        <dbReference type="ARBA" id="ARBA00009295"/>
    </source>
</evidence>
<comment type="domain">
    <text evidence="12">The histidine box domains are involved in binding the catalytic metal ions.</text>
</comment>
<comment type="similarity">
    <text evidence="2 12">Belongs to the fatty acid desaturase type 1 family.</text>
</comment>
<evidence type="ECO:0000256" key="7">
    <source>
        <dbReference type="ARBA" id="ARBA00023002"/>
    </source>
</evidence>
<evidence type="ECO:0000256" key="12">
    <source>
        <dbReference type="RuleBase" id="RU000581"/>
    </source>
</evidence>
<keyword evidence="3 12" id="KW-0444">Lipid biosynthesis</keyword>
<feature type="region of interest" description="Disordered" evidence="13">
    <location>
        <begin position="17"/>
        <end position="36"/>
    </location>
</feature>
<evidence type="ECO:0000256" key="13">
    <source>
        <dbReference type="SAM" id="MobiDB-lite"/>
    </source>
</evidence>
<proteinExistence type="inferred from homology"/>
<protein>
    <recommendedName>
        <fullName evidence="15">Fatty acid desaturase domain-containing protein</fullName>
    </recommendedName>
</protein>
<dbReference type="InterPro" id="IPR015876">
    <property type="entry name" value="Acyl-CoA_DS"/>
</dbReference>
<keyword evidence="8" id="KW-0408">Iron</keyword>
<evidence type="ECO:0000313" key="17">
    <source>
        <dbReference type="Proteomes" id="UP001153712"/>
    </source>
</evidence>
<feature type="transmembrane region" description="Helical" evidence="14">
    <location>
        <begin position="46"/>
        <end position="66"/>
    </location>
</feature>
<evidence type="ECO:0000256" key="6">
    <source>
        <dbReference type="ARBA" id="ARBA00022989"/>
    </source>
</evidence>
<dbReference type="EMBL" id="OU900102">
    <property type="protein sequence ID" value="CAG9865354.1"/>
    <property type="molecule type" value="Genomic_DNA"/>
</dbReference>
<keyword evidence="11 12" id="KW-0275">Fatty acid biosynthesis</keyword>
<dbReference type="InterPro" id="IPR005804">
    <property type="entry name" value="FA_desaturase_dom"/>
</dbReference>
<evidence type="ECO:0000256" key="9">
    <source>
        <dbReference type="ARBA" id="ARBA00023098"/>
    </source>
</evidence>
<feature type="domain" description="Fatty acid desaturase" evidence="15">
    <location>
        <begin position="80"/>
        <end position="281"/>
    </location>
</feature>
<evidence type="ECO:0000256" key="14">
    <source>
        <dbReference type="SAM" id="Phobius"/>
    </source>
</evidence>
<keyword evidence="7 12" id="KW-0560">Oxidoreductase</keyword>
<evidence type="ECO:0000313" key="16">
    <source>
        <dbReference type="EMBL" id="CAG9865354.1"/>
    </source>
</evidence>
<comment type="subcellular location">
    <subcellularLocation>
        <location evidence="1">Membrane</location>
        <topology evidence="1">Multi-pass membrane protein</topology>
    </subcellularLocation>
</comment>
<keyword evidence="4 12" id="KW-0812">Transmembrane</keyword>
<keyword evidence="9" id="KW-0443">Lipid metabolism</keyword>
<comment type="cofactor">
    <cofactor evidence="12">
        <name>Fe(2+)</name>
        <dbReference type="ChEBI" id="CHEBI:29033"/>
    </cofactor>
</comment>
<keyword evidence="10 14" id="KW-0472">Membrane</keyword>
<name>A0A9N9XTA0_PHYSR</name>
<dbReference type="PANTHER" id="PTHR11351:SF98">
    <property type="entry name" value="RE43130P"/>
    <property type="match status" value="1"/>
</dbReference>
<evidence type="ECO:0000256" key="8">
    <source>
        <dbReference type="ARBA" id="ARBA00023004"/>
    </source>
</evidence>
<feature type="transmembrane region" description="Helical" evidence="14">
    <location>
        <begin position="194"/>
        <end position="215"/>
    </location>
</feature>
<dbReference type="GO" id="GO:0005789">
    <property type="term" value="C:endoplasmic reticulum membrane"/>
    <property type="evidence" value="ECO:0007669"/>
    <property type="project" value="TreeGrafter"/>
</dbReference>
<dbReference type="GO" id="GO:0004768">
    <property type="term" value="F:stearoyl-CoA 9-desaturase activity"/>
    <property type="evidence" value="ECO:0007669"/>
    <property type="project" value="TreeGrafter"/>
</dbReference>
<evidence type="ECO:0000256" key="4">
    <source>
        <dbReference type="ARBA" id="ARBA00022692"/>
    </source>
</evidence>
<keyword evidence="5" id="KW-0276">Fatty acid metabolism</keyword>
<dbReference type="CDD" id="cd03505">
    <property type="entry name" value="Delta9-FADS-like"/>
    <property type="match status" value="1"/>
</dbReference>
<gene>
    <name evidence="16" type="ORF">PHYEVI_LOCUS11589</name>
</gene>
<evidence type="ECO:0000256" key="3">
    <source>
        <dbReference type="ARBA" id="ARBA00022516"/>
    </source>
</evidence>
<evidence type="ECO:0000259" key="15">
    <source>
        <dbReference type="Pfam" id="PF00487"/>
    </source>
</evidence>
<sequence length="384" mass="44511">MSPPNTGEPIQIISTKHLDKQEYQPYVRRSKPKKDDAKDSESFQKIVWRNVLIFVVLHSLALYGIWLSLSGQVTWKTLLFSLVYLSGASTGVTGGAHRLWSHKTYKAKLPFRIWLMLWQTAALQNDIHEWSRDHRAHHKFTDTDADPHNSNRGFFFCHIGWLMMRKHQDVIAKGKAIDMSDIEADPVVMWQRKYYVPLVVVLTFLLPTYIPVYFWNENLRTSFYVCIARYVLQLNGTWCVNSAAHLWGGRPYDGSINPRENVFVSTIGYGEGWHNYHHTFPWDYKAAELGNYRLNFTTALLNFMRYAGQVYDLKTASAEMIRKRVARTGDGSWSNGPKIEEAGDEAQAKVEGHHHKDMVWGWGDKDMAEEEMEDVRAFNNLMED</sequence>
<dbReference type="AlphaFoldDB" id="A0A9N9XTA0"/>
<evidence type="ECO:0000256" key="11">
    <source>
        <dbReference type="ARBA" id="ARBA00023160"/>
    </source>
</evidence>
<feature type="transmembrane region" description="Helical" evidence="14">
    <location>
        <begin position="78"/>
        <end position="100"/>
    </location>
</feature>
<dbReference type="Pfam" id="PF00487">
    <property type="entry name" value="FA_desaturase"/>
    <property type="match status" value="1"/>
</dbReference>
<organism evidence="16 17">
    <name type="scientific">Phyllotreta striolata</name>
    <name type="common">Striped flea beetle</name>
    <name type="synonym">Crioceris striolata</name>
    <dbReference type="NCBI Taxonomy" id="444603"/>
    <lineage>
        <taxon>Eukaryota</taxon>
        <taxon>Metazoa</taxon>
        <taxon>Ecdysozoa</taxon>
        <taxon>Arthropoda</taxon>
        <taxon>Hexapoda</taxon>
        <taxon>Insecta</taxon>
        <taxon>Pterygota</taxon>
        <taxon>Neoptera</taxon>
        <taxon>Endopterygota</taxon>
        <taxon>Coleoptera</taxon>
        <taxon>Polyphaga</taxon>
        <taxon>Cucujiformia</taxon>
        <taxon>Chrysomeloidea</taxon>
        <taxon>Chrysomelidae</taxon>
        <taxon>Galerucinae</taxon>
        <taxon>Alticini</taxon>
        <taxon>Phyllotreta</taxon>
    </lineage>
</organism>
<evidence type="ECO:0000256" key="1">
    <source>
        <dbReference type="ARBA" id="ARBA00004141"/>
    </source>
</evidence>
<dbReference type="PRINTS" id="PR00075">
    <property type="entry name" value="FACDDSATRASE"/>
</dbReference>
<evidence type="ECO:0000256" key="10">
    <source>
        <dbReference type="ARBA" id="ARBA00023136"/>
    </source>
</evidence>
<keyword evidence="6 14" id="KW-1133">Transmembrane helix</keyword>
<dbReference type="GO" id="GO:0005506">
    <property type="term" value="F:iron ion binding"/>
    <property type="evidence" value="ECO:0007669"/>
    <property type="project" value="TreeGrafter"/>
</dbReference>
<keyword evidence="17" id="KW-1185">Reference proteome</keyword>